<dbReference type="GO" id="GO:0003677">
    <property type="term" value="F:DNA binding"/>
    <property type="evidence" value="ECO:0007669"/>
    <property type="project" value="InterPro"/>
</dbReference>
<dbReference type="PANTHER" id="PTHR34475">
    <property type="match status" value="1"/>
</dbReference>
<dbReference type="RefSeq" id="WP_154446378.1">
    <property type="nucleotide sequence ID" value="NZ_WIND01000006.1"/>
</dbReference>
<evidence type="ECO:0000313" key="4">
    <source>
        <dbReference type="Proteomes" id="UP000474957"/>
    </source>
</evidence>
<dbReference type="InterPro" id="IPR025194">
    <property type="entry name" value="RodZ-like_C"/>
</dbReference>
<dbReference type="EMBL" id="WIND01000006">
    <property type="protein sequence ID" value="MSU89887.1"/>
    <property type="molecule type" value="Genomic_DNA"/>
</dbReference>
<feature type="transmembrane region" description="Helical" evidence="1">
    <location>
        <begin position="145"/>
        <end position="168"/>
    </location>
</feature>
<evidence type="ECO:0000256" key="1">
    <source>
        <dbReference type="SAM" id="Phobius"/>
    </source>
</evidence>
<name>A0A6L5Z039_9RHOB</name>
<organism evidence="3 4">
    <name type="scientific">Halovulum marinum</name>
    <dbReference type="NCBI Taxonomy" id="2662447"/>
    <lineage>
        <taxon>Bacteria</taxon>
        <taxon>Pseudomonadati</taxon>
        <taxon>Pseudomonadota</taxon>
        <taxon>Alphaproteobacteria</taxon>
        <taxon>Rhodobacterales</taxon>
        <taxon>Paracoccaceae</taxon>
        <taxon>Halovulum</taxon>
    </lineage>
</organism>
<reference evidence="3 4" key="1">
    <citation type="submission" date="2019-10" db="EMBL/GenBank/DDBJ databases">
        <title>Cognatihalovulum marinum gen. nov. sp. nov., a new member of the family Rhodobacteraceae isolated from deep seawater of the Northwest Indian Ocean.</title>
        <authorList>
            <person name="Ruan C."/>
            <person name="Wang J."/>
            <person name="Zheng X."/>
            <person name="Song L."/>
            <person name="Zhu Y."/>
            <person name="Huang Y."/>
            <person name="Lu Z."/>
            <person name="Du W."/>
            <person name="Huang L."/>
            <person name="Dai X."/>
        </authorList>
    </citation>
    <scope>NUCLEOTIDE SEQUENCE [LARGE SCALE GENOMIC DNA]</scope>
    <source>
        <strain evidence="3 4">2CG4</strain>
    </source>
</reference>
<dbReference type="InterPro" id="IPR050400">
    <property type="entry name" value="Bact_Cytoskel_RodZ"/>
</dbReference>
<accession>A0A6L5Z039</accession>
<proteinExistence type="predicted"/>
<dbReference type="Gene3D" id="1.10.260.40">
    <property type="entry name" value="lambda repressor-like DNA-binding domains"/>
    <property type="match status" value="1"/>
</dbReference>
<comment type="caution">
    <text evidence="3">The sequence shown here is derived from an EMBL/GenBank/DDBJ whole genome shotgun (WGS) entry which is preliminary data.</text>
</comment>
<keyword evidence="1" id="KW-0472">Membrane</keyword>
<gene>
    <name evidence="3" type="ORF">GE300_09730</name>
</gene>
<evidence type="ECO:0000259" key="2">
    <source>
        <dbReference type="Pfam" id="PF13464"/>
    </source>
</evidence>
<keyword evidence="1" id="KW-0812">Transmembrane</keyword>
<keyword evidence="4" id="KW-1185">Reference proteome</keyword>
<dbReference type="InterPro" id="IPR010982">
    <property type="entry name" value="Lambda_DNA-bd_dom_sf"/>
</dbReference>
<protein>
    <submittedName>
        <fullName evidence="3">DUF4115 domain-containing protein</fullName>
    </submittedName>
</protein>
<keyword evidence="1" id="KW-1133">Transmembrane helix</keyword>
<dbReference type="AlphaFoldDB" id="A0A6L5Z039"/>
<dbReference type="Pfam" id="PF13413">
    <property type="entry name" value="HTH_25"/>
    <property type="match status" value="1"/>
</dbReference>
<sequence length="406" mass="43545">MGSEDRDIGLRGFDAYDVTLGDHLRGERATLGKSLLDVQRELRIRASYIAAIENCDKAVFPNPGFVAGYVRSYARYLKLNPDEVFARFCHESGFSGPNAALQNRQSDSAGRIVASGPVKVSSDDPLMRSLRVPASDLQPGMLERLSVSAIGSLLVLLLLVGGVVYGGFQVLQNIQRVTIVPVDQRPDTLSDVAGLETPILNAEDTSLSQAPDAGQANSIDLARLYQPRELEVPVVESRDGPIVDIDPTRSGLFVATRTEREGQEAEEVLRAVMASEQPILPSEQPDPQVREPAAVPVVHVVARQPAWVRVYLTNGTVLFEKILDTGETYTLPTDIDQPPLLRAGNAGSVYVALGDTSYGPLGNGASVVKNVSLLPDDVRAGLPQLTDPPELISATVSALNLPPAAQ</sequence>
<feature type="domain" description="Cytoskeleton protein RodZ-like C-terminal" evidence="2">
    <location>
        <begin position="300"/>
        <end position="371"/>
    </location>
</feature>
<dbReference type="Pfam" id="PF13464">
    <property type="entry name" value="RodZ_C"/>
    <property type="match status" value="1"/>
</dbReference>
<dbReference type="PANTHER" id="PTHR34475:SF1">
    <property type="entry name" value="CYTOSKELETON PROTEIN RODZ"/>
    <property type="match status" value="1"/>
</dbReference>
<dbReference type="Proteomes" id="UP000474957">
    <property type="component" value="Unassembled WGS sequence"/>
</dbReference>
<evidence type="ECO:0000313" key="3">
    <source>
        <dbReference type="EMBL" id="MSU89887.1"/>
    </source>
</evidence>